<protein>
    <recommendedName>
        <fullName evidence="1">DUF2169 domain-containing protein</fullName>
    </recommendedName>
</protein>
<comment type="caution">
    <text evidence="2">The sequence shown here is derived from an EMBL/GenBank/DDBJ whole genome shotgun (WGS) entry which is preliminary data.</text>
</comment>
<dbReference type="RefSeq" id="WP_074632022.1">
    <property type="nucleotide sequence ID" value="NZ_FNKY01000001.1"/>
</dbReference>
<sequence length="371" mass="41382">MDLINVTRMVAGYTMGMESSGREWLVVVVKGTFCLPQSDGNVQLHAEQLPLIMADTFTGEPGFSAPVYEVDFAPSKPRCDILLLGSAYAPEGRPTARVPVGLRVGNWKKTFAVVGNRYWDSGVTGVRATPAEPFLIQPFSYDVAFGGVDTHHDDPAKHVAFMRNPIGQGFHKHLKKEWVDGTPLPHTEELNHSVDTPDGDYAPMAFGPIGRGWASRLPYAGTYDQNWIDNTFPFLPTDFNEAYYQAAPLDQQVAYPNGGEEVVLVNLTPEGRLSFKLPAIEVPVVFFRKKEERHETQAVLDTIVIEPDKGVFSLTWRASLPLKKNMFEIPQVLAGRMSRAWWRARESSKTYYPSLAHLAKANKSEVDKETL</sequence>
<organism evidence="2 3">
    <name type="scientific">Nitrosospira multiformis</name>
    <dbReference type="NCBI Taxonomy" id="1231"/>
    <lineage>
        <taxon>Bacteria</taxon>
        <taxon>Pseudomonadati</taxon>
        <taxon>Pseudomonadota</taxon>
        <taxon>Betaproteobacteria</taxon>
        <taxon>Nitrosomonadales</taxon>
        <taxon>Nitrosomonadaceae</taxon>
        <taxon>Nitrosospira</taxon>
    </lineage>
</organism>
<evidence type="ECO:0000313" key="3">
    <source>
        <dbReference type="Proteomes" id="UP000183471"/>
    </source>
</evidence>
<feature type="domain" description="DUF2169" evidence="1">
    <location>
        <begin position="21"/>
        <end position="317"/>
    </location>
</feature>
<evidence type="ECO:0000259" key="1">
    <source>
        <dbReference type="Pfam" id="PF09937"/>
    </source>
</evidence>
<dbReference type="EMBL" id="FNKY01000001">
    <property type="protein sequence ID" value="SDQ68048.1"/>
    <property type="molecule type" value="Genomic_DNA"/>
</dbReference>
<reference evidence="2 3" key="1">
    <citation type="submission" date="2016-10" db="EMBL/GenBank/DDBJ databases">
        <authorList>
            <person name="Varghese N."/>
            <person name="Submissions S."/>
        </authorList>
    </citation>
    <scope>NUCLEOTIDE SEQUENCE [LARGE SCALE GENOMIC DNA]</scope>
    <source>
        <strain evidence="2 3">Nl1</strain>
    </source>
</reference>
<evidence type="ECO:0000313" key="2">
    <source>
        <dbReference type="EMBL" id="SDQ68048.1"/>
    </source>
</evidence>
<keyword evidence="3" id="KW-1185">Reference proteome</keyword>
<proteinExistence type="predicted"/>
<name>A0ABY0TIT8_9PROT</name>
<dbReference type="InterPro" id="IPR018683">
    <property type="entry name" value="DUF2169"/>
</dbReference>
<accession>A0ABY0TIT8</accession>
<gene>
    <name evidence="2" type="ORF">SAMN05216402_1827</name>
</gene>
<dbReference type="Pfam" id="PF09937">
    <property type="entry name" value="DUF2169"/>
    <property type="match status" value="1"/>
</dbReference>
<dbReference type="Proteomes" id="UP000183471">
    <property type="component" value="Unassembled WGS sequence"/>
</dbReference>